<evidence type="ECO:0008006" key="2">
    <source>
        <dbReference type="Google" id="ProtNLM"/>
    </source>
</evidence>
<proteinExistence type="predicted"/>
<evidence type="ECO:0000313" key="1">
    <source>
        <dbReference type="EMBL" id="XDU70354.1"/>
    </source>
</evidence>
<dbReference type="EMBL" id="CP165628">
    <property type="protein sequence ID" value="XDU70354.1"/>
    <property type="molecule type" value="Genomic_DNA"/>
</dbReference>
<accession>A0AB39VJN6</accession>
<protein>
    <recommendedName>
        <fullName evidence="2">Transcriptional regulator TetR C-terminal Proteobacteria type domain-containing protein</fullName>
    </recommendedName>
</protein>
<dbReference type="Gene3D" id="1.10.357.10">
    <property type="entry name" value="Tetracycline Repressor, domain 2"/>
    <property type="match status" value="1"/>
</dbReference>
<organism evidence="1">
    <name type="scientific">Rouxiella sp. WC2420</name>
    <dbReference type="NCBI Taxonomy" id="3234145"/>
    <lineage>
        <taxon>Bacteria</taxon>
        <taxon>Pseudomonadati</taxon>
        <taxon>Pseudomonadota</taxon>
        <taxon>Gammaproteobacteria</taxon>
        <taxon>Enterobacterales</taxon>
        <taxon>Yersiniaceae</taxon>
        <taxon>Rouxiella</taxon>
    </lineage>
</organism>
<dbReference type="RefSeq" id="WP_369787910.1">
    <property type="nucleotide sequence ID" value="NZ_CP165628.1"/>
</dbReference>
<sequence length="137" mass="15008">MNNETIDTFRQQLFTLARTLKIDPLVPENQVSDRVALSFRKLLNFLAQHGEISLAGLLAYPAAAEAQATLAEIMQENLADAQQGGVFRQDISVILLGKFFTGMLLQLAQTPAEPALRHQQSLAATRLFCEGAGQQPD</sequence>
<reference evidence="1" key="1">
    <citation type="submission" date="2024-07" db="EMBL/GenBank/DDBJ databases">
        <authorList>
            <person name="Biller S.J."/>
        </authorList>
    </citation>
    <scope>NUCLEOTIDE SEQUENCE</scope>
    <source>
        <strain evidence="1">WC2420</strain>
    </source>
</reference>
<name>A0AB39VJN6_9GAMM</name>
<dbReference type="AlphaFoldDB" id="A0AB39VJN6"/>
<gene>
    <name evidence="1" type="ORF">AB3G37_12195</name>
</gene>